<reference evidence="1 2" key="1">
    <citation type="journal article" date="2019" name="Nat. Ecol. Evol.">
        <title>Megaphylogeny resolves global patterns of mushroom evolution.</title>
        <authorList>
            <person name="Varga T."/>
            <person name="Krizsan K."/>
            <person name="Foldi C."/>
            <person name="Dima B."/>
            <person name="Sanchez-Garcia M."/>
            <person name="Sanchez-Ramirez S."/>
            <person name="Szollosi G.J."/>
            <person name="Szarkandi J.G."/>
            <person name="Papp V."/>
            <person name="Albert L."/>
            <person name="Andreopoulos W."/>
            <person name="Angelini C."/>
            <person name="Antonin V."/>
            <person name="Barry K.W."/>
            <person name="Bougher N.L."/>
            <person name="Buchanan P."/>
            <person name="Buyck B."/>
            <person name="Bense V."/>
            <person name="Catcheside P."/>
            <person name="Chovatia M."/>
            <person name="Cooper J."/>
            <person name="Damon W."/>
            <person name="Desjardin D."/>
            <person name="Finy P."/>
            <person name="Geml J."/>
            <person name="Haridas S."/>
            <person name="Hughes K."/>
            <person name="Justo A."/>
            <person name="Karasinski D."/>
            <person name="Kautmanova I."/>
            <person name="Kiss B."/>
            <person name="Kocsube S."/>
            <person name="Kotiranta H."/>
            <person name="LaButti K.M."/>
            <person name="Lechner B.E."/>
            <person name="Liimatainen K."/>
            <person name="Lipzen A."/>
            <person name="Lukacs Z."/>
            <person name="Mihaltcheva S."/>
            <person name="Morgado L.N."/>
            <person name="Niskanen T."/>
            <person name="Noordeloos M.E."/>
            <person name="Ohm R.A."/>
            <person name="Ortiz-Santana B."/>
            <person name="Ovrebo C."/>
            <person name="Racz N."/>
            <person name="Riley R."/>
            <person name="Savchenko A."/>
            <person name="Shiryaev A."/>
            <person name="Soop K."/>
            <person name="Spirin V."/>
            <person name="Szebenyi C."/>
            <person name="Tomsovsky M."/>
            <person name="Tulloss R.E."/>
            <person name="Uehling J."/>
            <person name="Grigoriev I.V."/>
            <person name="Vagvolgyi C."/>
            <person name="Papp T."/>
            <person name="Martin F.M."/>
            <person name="Miettinen O."/>
            <person name="Hibbett D.S."/>
            <person name="Nagy L.G."/>
        </authorList>
    </citation>
    <scope>NUCLEOTIDE SEQUENCE [LARGE SCALE GENOMIC DNA]</scope>
    <source>
        <strain evidence="1 2">NL-1719</strain>
    </source>
</reference>
<accession>A0ACD3AQC5</accession>
<dbReference type="EMBL" id="ML208369">
    <property type="protein sequence ID" value="TFK67715.1"/>
    <property type="molecule type" value="Genomic_DNA"/>
</dbReference>
<gene>
    <name evidence="1" type="ORF">BDN72DRAFT_85539</name>
</gene>
<evidence type="ECO:0000313" key="1">
    <source>
        <dbReference type="EMBL" id="TFK67715.1"/>
    </source>
</evidence>
<proteinExistence type="predicted"/>
<dbReference type="Proteomes" id="UP000308600">
    <property type="component" value="Unassembled WGS sequence"/>
</dbReference>
<keyword evidence="2" id="KW-1185">Reference proteome</keyword>
<sequence length="89" mass="10047">MTATTTLRLFPGSTHAYTIANQALSLPVYILFVAFGPRQPDQQNYCKHQPTSRPGVDECSYVSLFRKSTIDVNDLSCRHRRHSLDCCEA</sequence>
<name>A0ACD3AQC5_9AGAR</name>
<organism evidence="1 2">
    <name type="scientific">Pluteus cervinus</name>
    <dbReference type="NCBI Taxonomy" id="181527"/>
    <lineage>
        <taxon>Eukaryota</taxon>
        <taxon>Fungi</taxon>
        <taxon>Dikarya</taxon>
        <taxon>Basidiomycota</taxon>
        <taxon>Agaricomycotina</taxon>
        <taxon>Agaricomycetes</taxon>
        <taxon>Agaricomycetidae</taxon>
        <taxon>Agaricales</taxon>
        <taxon>Pluteineae</taxon>
        <taxon>Pluteaceae</taxon>
        <taxon>Pluteus</taxon>
    </lineage>
</organism>
<evidence type="ECO:0000313" key="2">
    <source>
        <dbReference type="Proteomes" id="UP000308600"/>
    </source>
</evidence>
<protein>
    <submittedName>
        <fullName evidence="1">Uncharacterized protein</fullName>
    </submittedName>
</protein>